<dbReference type="InterPro" id="IPR001647">
    <property type="entry name" value="HTH_TetR"/>
</dbReference>
<dbReference type="Gene3D" id="1.10.10.60">
    <property type="entry name" value="Homeodomain-like"/>
    <property type="match status" value="1"/>
</dbReference>
<evidence type="ECO:0000256" key="4">
    <source>
        <dbReference type="PROSITE-ProRule" id="PRU00335"/>
    </source>
</evidence>
<dbReference type="GO" id="GO:0003700">
    <property type="term" value="F:DNA-binding transcription factor activity"/>
    <property type="evidence" value="ECO:0007669"/>
    <property type="project" value="TreeGrafter"/>
</dbReference>
<dbReference type="Gene3D" id="1.10.357.10">
    <property type="entry name" value="Tetracycline Repressor, domain 2"/>
    <property type="match status" value="1"/>
</dbReference>
<reference evidence="6 7" key="1">
    <citation type="submission" date="2017-06" db="EMBL/GenBank/DDBJ databases">
        <title>Sequencing and comparative analysis of myxobacterial genomes.</title>
        <authorList>
            <person name="Rupp O."/>
            <person name="Goesmann A."/>
            <person name="Sogaard-Andersen L."/>
        </authorList>
    </citation>
    <scope>NUCLEOTIDE SEQUENCE [LARGE SCALE GENOMIC DNA]</scope>
    <source>
        <strain evidence="6 7">DSM 52655</strain>
    </source>
</reference>
<dbReference type="KEGG" id="cfus:CYFUS_009807"/>
<dbReference type="AlphaFoldDB" id="A0A250JL09"/>
<gene>
    <name evidence="6" type="ORF">CYFUS_009807</name>
</gene>
<feature type="domain" description="HTH tetR-type" evidence="5">
    <location>
        <begin position="16"/>
        <end position="76"/>
    </location>
</feature>
<evidence type="ECO:0000259" key="5">
    <source>
        <dbReference type="PROSITE" id="PS50977"/>
    </source>
</evidence>
<evidence type="ECO:0000313" key="7">
    <source>
        <dbReference type="Proteomes" id="UP000217257"/>
    </source>
</evidence>
<organism evidence="6 7">
    <name type="scientific">Cystobacter fuscus</name>
    <dbReference type="NCBI Taxonomy" id="43"/>
    <lineage>
        <taxon>Bacteria</taxon>
        <taxon>Pseudomonadati</taxon>
        <taxon>Myxococcota</taxon>
        <taxon>Myxococcia</taxon>
        <taxon>Myxococcales</taxon>
        <taxon>Cystobacterineae</taxon>
        <taxon>Archangiaceae</taxon>
        <taxon>Cystobacter</taxon>
    </lineage>
</organism>
<keyword evidence="1" id="KW-0805">Transcription regulation</keyword>
<dbReference type="GO" id="GO:0000976">
    <property type="term" value="F:transcription cis-regulatory region binding"/>
    <property type="evidence" value="ECO:0007669"/>
    <property type="project" value="TreeGrafter"/>
</dbReference>
<sequence length="202" mass="21858">MSRVTGRDTAWDRSRHAVQQKVQELAFALFAEHGFDATTVEQIAAETGVSRATLFRYFGTKEDIVLGDTAEQCAVLTTAFAARPPEEDVWISLQRAAEALPSAQSPEHARQVAMLVHSSASLRSRYLVKMAAWQEVLVPLVEQRLGAQRGTRSRVRAAAIVACSLACLDVAADALRHSAELTLDQLYGEAVSAVRGPAGPKS</sequence>
<dbReference type="EMBL" id="CP022098">
    <property type="protein sequence ID" value="ATB44320.1"/>
    <property type="molecule type" value="Genomic_DNA"/>
</dbReference>
<dbReference type="PANTHER" id="PTHR30055">
    <property type="entry name" value="HTH-TYPE TRANSCRIPTIONAL REGULATOR RUTR"/>
    <property type="match status" value="1"/>
</dbReference>
<dbReference type="PROSITE" id="PS50977">
    <property type="entry name" value="HTH_TETR_2"/>
    <property type="match status" value="1"/>
</dbReference>
<dbReference type="Pfam" id="PF00440">
    <property type="entry name" value="TetR_N"/>
    <property type="match status" value="1"/>
</dbReference>
<dbReference type="InterPro" id="IPR023772">
    <property type="entry name" value="DNA-bd_HTH_TetR-type_CS"/>
</dbReference>
<keyword evidence="3" id="KW-0804">Transcription</keyword>
<proteinExistence type="predicted"/>
<evidence type="ECO:0000256" key="3">
    <source>
        <dbReference type="ARBA" id="ARBA00023163"/>
    </source>
</evidence>
<dbReference type="InterPro" id="IPR050109">
    <property type="entry name" value="HTH-type_TetR-like_transc_reg"/>
</dbReference>
<dbReference type="InterPro" id="IPR009057">
    <property type="entry name" value="Homeodomain-like_sf"/>
</dbReference>
<dbReference type="PRINTS" id="PR00455">
    <property type="entry name" value="HTHTETR"/>
</dbReference>
<evidence type="ECO:0000256" key="2">
    <source>
        <dbReference type="ARBA" id="ARBA00023125"/>
    </source>
</evidence>
<dbReference type="Proteomes" id="UP000217257">
    <property type="component" value="Chromosome"/>
</dbReference>
<protein>
    <submittedName>
        <fullName evidence="6">TetR family transcriptional regulator</fullName>
    </submittedName>
</protein>
<feature type="DNA-binding region" description="H-T-H motif" evidence="4">
    <location>
        <begin position="39"/>
        <end position="58"/>
    </location>
</feature>
<dbReference type="PROSITE" id="PS01081">
    <property type="entry name" value="HTH_TETR_1"/>
    <property type="match status" value="1"/>
</dbReference>
<keyword evidence="2 4" id="KW-0238">DNA-binding</keyword>
<evidence type="ECO:0000313" key="6">
    <source>
        <dbReference type="EMBL" id="ATB44320.1"/>
    </source>
</evidence>
<accession>A0A250JL09</accession>
<name>A0A250JL09_9BACT</name>
<evidence type="ECO:0000256" key="1">
    <source>
        <dbReference type="ARBA" id="ARBA00023015"/>
    </source>
</evidence>
<dbReference type="SUPFAM" id="SSF46689">
    <property type="entry name" value="Homeodomain-like"/>
    <property type="match status" value="1"/>
</dbReference>
<dbReference type="PANTHER" id="PTHR30055:SF238">
    <property type="entry name" value="MYCOFACTOCIN BIOSYNTHESIS TRANSCRIPTIONAL REGULATOR MFTR-RELATED"/>
    <property type="match status" value="1"/>
</dbReference>